<evidence type="ECO:0000259" key="1">
    <source>
        <dbReference type="PROSITE" id="PS50914"/>
    </source>
</evidence>
<evidence type="ECO:0000313" key="2">
    <source>
        <dbReference type="EMBL" id="EMI18515.1"/>
    </source>
</evidence>
<dbReference type="Proteomes" id="UP000011991">
    <property type="component" value="Unassembled WGS sequence"/>
</dbReference>
<comment type="caution">
    <text evidence="2">The sequence shown here is derived from an EMBL/GenBank/DDBJ whole genome shotgun (WGS) entry which is preliminary data.</text>
</comment>
<feature type="domain" description="BON" evidence="1">
    <location>
        <begin position="204"/>
        <end position="275"/>
    </location>
</feature>
<accession>M5RGP7</accession>
<dbReference type="OrthoDB" id="282501at2"/>
<dbReference type="RefSeq" id="WP_008700849.1">
    <property type="nucleotide sequence ID" value="NZ_ANOG01000653.1"/>
</dbReference>
<dbReference type="InterPro" id="IPR007055">
    <property type="entry name" value="BON_dom"/>
</dbReference>
<dbReference type="EMBL" id="ANOG01000653">
    <property type="protein sequence ID" value="EMI18515.1"/>
    <property type="molecule type" value="Genomic_DNA"/>
</dbReference>
<organism evidence="2 3">
    <name type="scientific">Rhodopirellula maiorica SM1</name>
    <dbReference type="NCBI Taxonomy" id="1265738"/>
    <lineage>
        <taxon>Bacteria</taxon>
        <taxon>Pseudomonadati</taxon>
        <taxon>Planctomycetota</taxon>
        <taxon>Planctomycetia</taxon>
        <taxon>Pirellulales</taxon>
        <taxon>Pirellulaceae</taxon>
        <taxon>Novipirellula</taxon>
    </lineage>
</organism>
<dbReference type="PROSITE" id="PS50914">
    <property type="entry name" value="BON"/>
    <property type="match status" value="2"/>
</dbReference>
<dbReference type="InterPro" id="IPR051686">
    <property type="entry name" value="Lipoprotein_DolP"/>
</dbReference>
<dbReference type="PATRIC" id="fig|1265738.3.peg.4577"/>
<name>M5RGP7_9BACT</name>
<dbReference type="PANTHER" id="PTHR34606">
    <property type="entry name" value="BON DOMAIN-CONTAINING PROTEIN"/>
    <property type="match status" value="1"/>
</dbReference>
<feature type="domain" description="BON" evidence="1">
    <location>
        <begin position="24"/>
        <end position="95"/>
    </location>
</feature>
<keyword evidence="3" id="KW-1185">Reference proteome</keyword>
<evidence type="ECO:0000313" key="3">
    <source>
        <dbReference type="Proteomes" id="UP000011991"/>
    </source>
</evidence>
<sequence length="423" mass="44971">MRRTYFGLAIAAIAALGPMQVFGGDREIAQQIMQRLKVNRDSGALKDFTLDMKVDNGVVLFRGNVSQLAQKDLVLKTASGIEGINNIVDEVTVNGHAPEAEETTAMVVKPAKSVAIVTPAPAIEDAEAKSNRNQPRESNFSFSQALAAKAAAIQKQEAKEESAPVAESTIVQAAAPRFAAPEAMPGEIRPTAAVELNASPIPSEDEQVVSAVVGALGQAQKSGKLRGFGVDVTSHGGVVHLKGRAASQSQRDAIVRIAESTPGVAGVRDTIQVAEAQLPHLPKPPALQAAPAPQMQARMAANQGPAPTMAAPYRMSQQQQPVQAAPVGYGAVPGAPVMGQPVPMAPYTGGGAPRYDAPNLPNYAWPGYASYPNYAALTYPQQYSPSAWPYIGPFYPYPQVPLGWRKVSLEWDDGWWFLDFTDR</sequence>
<dbReference type="PANTHER" id="PTHR34606:SF15">
    <property type="entry name" value="BON DOMAIN-CONTAINING PROTEIN"/>
    <property type="match status" value="1"/>
</dbReference>
<proteinExistence type="predicted"/>
<reference evidence="2 3" key="1">
    <citation type="journal article" date="2013" name="Mar. Genomics">
        <title>Expression of sulfatases in Rhodopirellula baltica and the diversity of sulfatases in the genus Rhodopirellula.</title>
        <authorList>
            <person name="Wegner C.E."/>
            <person name="Richter-Heitmann T."/>
            <person name="Klindworth A."/>
            <person name="Klockow C."/>
            <person name="Richter M."/>
            <person name="Achstetter T."/>
            <person name="Glockner F.O."/>
            <person name="Harder J."/>
        </authorList>
    </citation>
    <scope>NUCLEOTIDE SEQUENCE [LARGE SCALE GENOMIC DNA]</scope>
    <source>
        <strain evidence="2 3">SM1</strain>
    </source>
</reference>
<protein>
    <submittedName>
        <fullName evidence="2">Transporter</fullName>
    </submittedName>
</protein>
<dbReference type="AlphaFoldDB" id="M5RGP7"/>
<dbReference type="Pfam" id="PF04972">
    <property type="entry name" value="BON"/>
    <property type="match status" value="2"/>
</dbReference>
<gene>
    <name evidence="2" type="ORF">RMSM_04557</name>
</gene>
<dbReference type="Gene3D" id="3.30.1340.30">
    <property type="match status" value="2"/>
</dbReference>